<dbReference type="PANTHER" id="PTHR13866">
    <property type="entry name" value="SPARC OSTEONECTIN"/>
    <property type="match status" value="1"/>
</dbReference>
<dbReference type="InterPro" id="IPR002350">
    <property type="entry name" value="Kazal_dom"/>
</dbReference>
<keyword evidence="7" id="KW-1185">Reference proteome</keyword>
<dbReference type="OrthoDB" id="126772at2759"/>
<dbReference type="WBParaSite" id="DME_0001036301-mRNA-1">
    <property type="protein sequence ID" value="DME_0001036301-mRNA-1"/>
    <property type="gene ID" value="DME_0001036301"/>
</dbReference>
<dbReference type="InterPro" id="IPR036058">
    <property type="entry name" value="Kazal_dom_sf"/>
</dbReference>
<keyword evidence="2" id="KW-1015">Disulfide bond</keyword>
<evidence type="ECO:0000313" key="8">
    <source>
        <dbReference type="WBParaSite" id="DME_0001036301-mRNA-1"/>
    </source>
</evidence>
<dbReference type="Proteomes" id="UP000274756">
    <property type="component" value="Unassembled WGS sequence"/>
</dbReference>
<dbReference type="EMBL" id="UYYG01000197">
    <property type="protein sequence ID" value="VDN53860.1"/>
    <property type="molecule type" value="Genomic_DNA"/>
</dbReference>
<evidence type="ECO:0000256" key="2">
    <source>
        <dbReference type="ARBA" id="ARBA00023157"/>
    </source>
</evidence>
<feature type="domain" description="Kazal-like" evidence="4">
    <location>
        <begin position="18"/>
        <end position="69"/>
    </location>
</feature>
<gene>
    <name evidence="5" type="ORF">DME_LOCUS3833</name>
</gene>
<evidence type="ECO:0000313" key="7">
    <source>
        <dbReference type="Proteomes" id="UP000274756"/>
    </source>
</evidence>
<name>A0A0N4UQR0_DRAME</name>
<keyword evidence="1" id="KW-0732">Signal</keyword>
<dbReference type="Pfam" id="PF07648">
    <property type="entry name" value="Kazal_2"/>
    <property type="match status" value="1"/>
</dbReference>
<dbReference type="STRING" id="318479.A0A0N4UQR0"/>
<dbReference type="PROSITE" id="PS51465">
    <property type="entry name" value="KAZAL_2"/>
    <property type="match status" value="1"/>
</dbReference>
<evidence type="ECO:0000256" key="3">
    <source>
        <dbReference type="ARBA" id="ARBA00023180"/>
    </source>
</evidence>
<dbReference type="SUPFAM" id="SSF100895">
    <property type="entry name" value="Kazal-type serine protease inhibitors"/>
    <property type="match status" value="1"/>
</dbReference>
<protein>
    <submittedName>
        <fullName evidence="8">Kazal-like domain-containing protein</fullName>
    </submittedName>
</protein>
<dbReference type="GO" id="GO:0005509">
    <property type="term" value="F:calcium ion binding"/>
    <property type="evidence" value="ECO:0007669"/>
    <property type="project" value="TreeGrafter"/>
</dbReference>
<dbReference type="SMART" id="SM00280">
    <property type="entry name" value="KAZAL"/>
    <property type="match status" value="1"/>
</dbReference>
<evidence type="ECO:0000313" key="5">
    <source>
        <dbReference type="EMBL" id="VDN53860.1"/>
    </source>
</evidence>
<dbReference type="Gene3D" id="3.30.60.30">
    <property type="match status" value="1"/>
</dbReference>
<dbReference type="GO" id="GO:0050840">
    <property type="term" value="F:extracellular matrix binding"/>
    <property type="evidence" value="ECO:0007669"/>
    <property type="project" value="TreeGrafter"/>
</dbReference>
<reference evidence="5 7" key="2">
    <citation type="submission" date="2018-11" db="EMBL/GenBank/DDBJ databases">
        <authorList>
            <consortium name="Pathogen Informatics"/>
        </authorList>
    </citation>
    <scope>NUCLEOTIDE SEQUENCE [LARGE SCALE GENOMIC DNA]</scope>
</reference>
<dbReference type="Proteomes" id="UP000038040">
    <property type="component" value="Unplaced"/>
</dbReference>
<evidence type="ECO:0000313" key="6">
    <source>
        <dbReference type="Proteomes" id="UP000038040"/>
    </source>
</evidence>
<dbReference type="GO" id="GO:0005615">
    <property type="term" value="C:extracellular space"/>
    <property type="evidence" value="ECO:0007669"/>
    <property type="project" value="TreeGrafter"/>
</dbReference>
<dbReference type="PANTHER" id="PTHR13866:SF14">
    <property type="entry name" value="BM-40"/>
    <property type="match status" value="1"/>
</dbReference>
<accession>A0A0N4UQR0</accession>
<sequence>MIRCPYGSKCIPQRGECECKSMCTSPGPTVCGTDNVSYASECHLAIRSCILVQQGSKQIRVKNIGTCGKFGGY</sequence>
<dbReference type="AlphaFoldDB" id="A0A0N4UQR0"/>
<dbReference type="GO" id="GO:0005518">
    <property type="term" value="F:collagen binding"/>
    <property type="evidence" value="ECO:0007669"/>
    <property type="project" value="TreeGrafter"/>
</dbReference>
<organism evidence="6 8">
    <name type="scientific">Dracunculus medinensis</name>
    <name type="common">Guinea worm</name>
    <dbReference type="NCBI Taxonomy" id="318479"/>
    <lineage>
        <taxon>Eukaryota</taxon>
        <taxon>Metazoa</taxon>
        <taxon>Ecdysozoa</taxon>
        <taxon>Nematoda</taxon>
        <taxon>Chromadorea</taxon>
        <taxon>Rhabditida</taxon>
        <taxon>Spirurina</taxon>
        <taxon>Dracunculoidea</taxon>
        <taxon>Dracunculidae</taxon>
        <taxon>Dracunculus</taxon>
    </lineage>
</organism>
<evidence type="ECO:0000256" key="1">
    <source>
        <dbReference type="ARBA" id="ARBA00022729"/>
    </source>
</evidence>
<reference evidence="8" key="1">
    <citation type="submission" date="2017-02" db="UniProtKB">
        <authorList>
            <consortium name="WormBaseParasite"/>
        </authorList>
    </citation>
    <scope>IDENTIFICATION</scope>
</reference>
<keyword evidence="3" id="KW-0325">Glycoprotein</keyword>
<proteinExistence type="predicted"/>
<evidence type="ECO:0000259" key="4">
    <source>
        <dbReference type="PROSITE" id="PS51465"/>
    </source>
</evidence>